<evidence type="ECO:0000313" key="2">
    <source>
        <dbReference type="Proteomes" id="UP000076404"/>
    </source>
</evidence>
<dbReference type="KEGG" id="gph:GEMMAAP_15920"/>
<dbReference type="OrthoDB" id="9831196at2"/>
<protein>
    <submittedName>
        <fullName evidence="1">Uncharacterized protein</fullName>
    </submittedName>
</protein>
<dbReference type="STRING" id="1379270.GEMMAAP_15920"/>
<dbReference type="RefSeq" id="WP_026848404.1">
    <property type="nucleotide sequence ID" value="NZ_CP011454.1"/>
</dbReference>
<dbReference type="Proteomes" id="UP000076404">
    <property type="component" value="Chromosome"/>
</dbReference>
<dbReference type="eggNOG" id="ENOG50324QB">
    <property type="taxonomic scope" value="Bacteria"/>
</dbReference>
<dbReference type="AlphaFoldDB" id="A0A143BLF9"/>
<reference evidence="1 2" key="2">
    <citation type="journal article" date="2016" name="Environ. Microbiol. Rep.">
        <title>Metagenomic evidence for the presence of phototrophic Gemmatimonadetes bacteria in diverse environments.</title>
        <authorList>
            <person name="Zeng Y."/>
            <person name="Baumbach J."/>
            <person name="Barbosa E.G."/>
            <person name="Azevedo V."/>
            <person name="Zhang C."/>
            <person name="Koblizek M."/>
        </authorList>
    </citation>
    <scope>NUCLEOTIDE SEQUENCE [LARGE SCALE GENOMIC DNA]</scope>
    <source>
        <strain evidence="1 2">AP64</strain>
    </source>
</reference>
<dbReference type="EMBL" id="CP011454">
    <property type="protein sequence ID" value="AMW05877.1"/>
    <property type="molecule type" value="Genomic_DNA"/>
</dbReference>
<name>A0A143BLF9_9BACT</name>
<evidence type="ECO:0000313" key="1">
    <source>
        <dbReference type="EMBL" id="AMW05877.1"/>
    </source>
</evidence>
<accession>A0A143BLF9</accession>
<sequence length="180" mass="19630">MREYRFQATDDSIEALRKLRGAWRGMAIAEHEITVVLRDGQAVRVGLDTADVEGLFDAYRVRAELEPNPGILGVPVEDFIDGNNDIVLFTGMSWSEPHGSMKAEGISENSAMVFSGHPGQLSETAEVVCITTDAFVVASSVGRGMLIRTGLRPGSLEVERNPDKVRAFLLERGYTDSSGE</sequence>
<organism evidence="1 2">
    <name type="scientific">Gemmatimonas phototrophica</name>
    <dbReference type="NCBI Taxonomy" id="1379270"/>
    <lineage>
        <taxon>Bacteria</taxon>
        <taxon>Pseudomonadati</taxon>
        <taxon>Gemmatimonadota</taxon>
        <taxon>Gemmatimonadia</taxon>
        <taxon>Gemmatimonadales</taxon>
        <taxon>Gemmatimonadaceae</taxon>
        <taxon>Gemmatimonas</taxon>
    </lineage>
</organism>
<proteinExistence type="predicted"/>
<gene>
    <name evidence="1" type="ORF">GEMMAAP_15920</name>
</gene>
<reference evidence="1 2" key="1">
    <citation type="journal article" date="2014" name="Proc. Natl. Acad. Sci. U.S.A.">
        <title>Functional type 2 photosynthetic reaction centers found in the rare bacterial phylum Gemmatimonadetes.</title>
        <authorList>
            <person name="Zeng Y."/>
            <person name="Feng F."/>
            <person name="Medova H."/>
            <person name="Dean J."/>
            <person name="Koblizek M."/>
        </authorList>
    </citation>
    <scope>NUCLEOTIDE SEQUENCE [LARGE SCALE GENOMIC DNA]</scope>
    <source>
        <strain evidence="1 2">AP64</strain>
    </source>
</reference>
<keyword evidence="2" id="KW-1185">Reference proteome</keyword>